<protein>
    <submittedName>
        <fullName evidence="3">Fructosamine-3-kinase</fullName>
    </submittedName>
</protein>
<comment type="similarity">
    <text evidence="1 2">Belongs to the fructosamine kinase family.</text>
</comment>
<name>A0A4R1GRH6_9GAMM</name>
<dbReference type="InterPro" id="IPR011009">
    <property type="entry name" value="Kinase-like_dom_sf"/>
</dbReference>
<dbReference type="Gene3D" id="3.90.1200.10">
    <property type="match status" value="1"/>
</dbReference>
<accession>A0A4R1GRH6</accession>
<gene>
    <name evidence="3" type="ORF">CLV83_0892</name>
</gene>
<dbReference type="PIRSF" id="PIRSF006221">
    <property type="entry name" value="Ketosamine-3-kinase"/>
    <property type="match status" value="1"/>
</dbReference>
<keyword evidence="4" id="KW-1185">Reference proteome</keyword>
<reference evidence="3 4" key="1">
    <citation type="submission" date="2019-03" db="EMBL/GenBank/DDBJ databases">
        <title>Genomic Encyclopedia of Archaeal and Bacterial Type Strains, Phase II (KMG-II): from individual species to whole genera.</title>
        <authorList>
            <person name="Goeker M."/>
        </authorList>
    </citation>
    <scope>NUCLEOTIDE SEQUENCE [LARGE SCALE GENOMIC DNA]</scope>
    <source>
        <strain evidence="3 4">DSM 27697</strain>
    </source>
</reference>
<evidence type="ECO:0000256" key="1">
    <source>
        <dbReference type="ARBA" id="ARBA00009460"/>
    </source>
</evidence>
<dbReference type="GO" id="GO:0016301">
    <property type="term" value="F:kinase activity"/>
    <property type="evidence" value="ECO:0007669"/>
    <property type="project" value="UniProtKB-UniRule"/>
</dbReference>
<sequence>MQGFIKTNPVAGSDSLLCEAKGLELLETALNRAGIVKVRVPARLEIRRDRLCLELINSVSASEQQMSLLGESLAQIHKQRHSYYGLASGNFIGLSPQANIKSDNWGRFFLDYRLGFQIRRIADSAVRERFLAELERCREALENFLNATSRGPALVHGDLWSGNVMFDRNGQNVWLIDPAVYYADPDVDLAMTEMFGGFSSAFYSAYDAVFPRADDYPLKRRIYNFYHYLNHYNLFGDAYLSGCEEGLAALDETLYR</sequence>
<dbReference type="Proteomes" id="UP000294546">
    <property type="component" value="Unassembled WGS sequence"/>
</dbReference>
<keyword evidence="2" id="KW-0808">Transferase</keyword>
<evidence type="ECO:0000313" key="4">
    <source>
        <dbReference type="Proteomes" id="UP000294546"/>
    </source>
</evidence>
<dbReference type="InterPro" id="IPR016477">
    <property type="entry name" value="Fructo-/Ketosamine-3-kinase"/>
</dbReference>
<dbReference type="PANTHER" id="PTHR12149:SF8">
    <property type="entry name" value="PROTEIN-RIBULOSAMINE 3-KINASE"/>
    <property type="match status" value="1"/>
</dbReference>
<dbReference type="PANTHER" id="PTHR12149">
    <property type="entry name" value="FRUCTOSAMINE 3 KINASE-RELATED PROTEIN"/>
    <property type="match status" value="1"/>
</dbReference>
<dbReference type="OrthoDB" id="5291879at2"/>
<proteinExistence type="inferred from homology"/>
<evidence type="ECO:0000256" key="2">
    <source>
        <dbReference type="PIRNR" id="PIRNR006221"/>
    </source>
</evidence>
<keyword evidence="2 3" id="KW-0418">Kinase</keyword>
<dbReference type="RefSeq" id="WP_132288060.1">
    <property type="nucleotide sequence ID" value="NZ_SMFU01000007.1"/>
</dbReference>
<organism evidence="3 4">
    <name type="scientific">Marinobacterium mangrovicola</name>
    <dbReference type="NCBI Taxonomy" id="1476959"/>
    <lineage>
        <taxon>Bacteria</taxon>
        <taxon>Pseudomonadati</taxon>
        <taxon>Pseudomonadota</taxon>
        <taxon>Gammaproteobacteria</taxon>
        <taxon>Oceanospirillales</taxon>
        <taxon>Oceanospirillaceae</taxon>
        <taxon>Marinobacterium</taxon>
    </lineage>
</organism>
<comment type="caution">
    <text evidence="3">The sequence shown here is derived from an EMBL/GenBank/DDBJ whole genome shotgun (WGS) entry which is preliminary data.</text>
</comment>
<dbReference type="EMBL" id="SMFU01000007">
    <property type="protein sequence ID" value="TCK08799.1"/>
    <property type="molecule type" value="Genomic_DNA"/>
</dbReference>
<dbReference type="AlphaFoldDB" id="A0A4R1GRH6"/>
<evidence type="ECO:0000313" key="3">
    <source>
        <dbReference type="EMBL" id="TCK08799.1"/>
    </source>
</evidence>
<dbReference type="SUPFAM" id="SSF56112">
    <property type="entry name" value="Protein kinase-like (PK-like)"/>
    <property type="match status" value="1"/>
</dbReference>
<dbReference type="Pfam" id="PF03881">
    <property type="entry name" value="Fructosamin_kin"/>
    <property type="match status" value="1"/>
</dbReference>